<name>A0A0E9V5Z2_ANGAN</name>
<proteinExistence type="predicted"/>
<organism evidence="1">
    <name type="scientific">Anguilla anguilla</name>
    <name type="common">European freshwater eel</name>
    <name type="synonym">Muraena anguilla</name>
    <dbReference type="NCBI Taxonomy" id="7936"/>
    <lineage>
        <taxon>Eukaryota</taxon>
        <taxon>Metazoa</taxon>
        <taxon>Chordata</taxon>
        <taxon>Craniata</taxon>
        <taxon>Vertebrata</taxon>
        <taxon>Euteleostomi</taxon>
        <taxon>Actinopterygii</taxon>
        <taxon>Neopterygii</taxon>
        <taxon>Teleostei</taxon>
        <taxon>Anguilliformes</taxon>
        <taxon>Anguillidae</taxon>
        <taxon>Anguilla</taxon>
    </lineage>
</organism>
<dbReference type="EMBL" id="GBXM01035125">
    <property type="protein sequence ID" value="JAH73452.1"/>
    <property type="molecule type" value="Transcribed_RNA"/>
</dbReference>
<reference evidence="1" key="2">
    <citation type="journal article" date="2015" name="Fish Shellfish Immunol.">
        <title>Early steps in the European eel (Anguilla anguilla)-Vibrio vulnificus interaction in the gills: Role of the RtxA13 toxin.</title>
        <authorList>
            <person name="Callol A."/>
            <person name="Pajuelo D."/>
            <person name="Ebbesson L."/>
            <person name="Teles M."/>
            <person name="MacKenzie S."/>
            <person name="Amaro C."/>
        </authorList>
    </citation>
    <scope>NUCLEOTIDE SEQUENCE</scope>
</reference>
<accession>A0A0E9V5Z2</accession>
<evidence type="ECO:0000313" key="1">
    <source>
        <dbReference type="EMBL" id="JAH73452.1"/>
    </source>
</evidence>
<sequence>MFHSCSKNSCETF</sequence>
<reference evidence="1" key="1">
    <citation type="submission" date="2014-11" db="EMBL/GenBank/DDBJ databases">
        <authorList>
            <person name="Amaro Gonzalez C."/>
        </authorList>
    </citation>
    <scope>NUCLEOTIDE SEQUENCE</scope>
</reference>
<protein>
    <submittedName>
        <fullName evidence="1">Uncharacterized protein</fullName>
    </submittedName>
</protein>